<dbReference type="EMBL" id="CP000850">
    <property type="protein sequence ID" value="ABV99519.1"/>
    <property type="molecule type" value="Genomic_DNA"/>
</dbReference>
<feature type="compositionally biased region" description="Basic and acidic residues" evidence="2">
    <location>
        <begin position="249"/>
        <end position="263"/>
    </location>
</feature>
<evidence type="ECO:0000256" key="2">
    <source>
        <dbReference type="SAM" id="MobiDB-lite"/>
    </source>
</evidence>
<gene>
    <name evidence="3" type="ordered locus">Sare_3726</name>
    <name evidence="4" type="ordered locus">Sare_3777</name>
</gene>
<dbReference type="KEGG" id="saq:Sare_3726"/>
<name>A8M005_SALAI</name>
<accession>A8M005</accession>
<evidence type="ECO:0000313" key="4">
    <source>
        <dbReference type="EMBL" id="ABV99570.1"/>
    </source>
</evidence>
<dbReference type="AlphaFoldDB" id="A8M005"/>
<feature type="region of interest" description="Disordered" evidence="2">
    <location>
        <begin position="90"/>
        <end position="128"/>
    </location>
</feature>
<evidence type="ECO:0000256" key="1">
    <source>
        <dbReference type="SAM" id="Coils"/>
    </source>
</evidence>
<evidence type="ECO:0000313" key="3">
    <source>
        <dbReference type="EMBL" id="ABV99519.1"/>
    </source>
</evidence>
<dbReference type="STRING" id="391037.Sare_3726"/>
<keyword evidence="1" id="KW-0175">Coiled coil</keyword>
<sequence>MTTPAHRLPIHRECHHGHHVTDDCQQALETLTDVWAALNRAGATGHATAAELIDQLAGDRDQARAALANVQELIATLDDAVERIDRARARYATRPGSRPGGAQDAVPPAESHAQARVGPERDHDTTYPPIGMQAFLDHSTAEFTAARTDDDRVEVIRDLLEGWHDRWDAYYATAVTDEYDGIARHLVALITTAEAHASEGTAETLIRRCVYPGCPRTYRADVGPQDRGWMRLRGLTVLCPDHSTPATGREQDTTEPAESHTRSPGDPGASVGVGGALPTAHSGSQPAAHLRSDQ</sequence>
<reference evidence="3" key="1">
    <citation type="submission" date="2007-10" db="EMBL/GenBank/DDBJ databases">
        <title>Complete sequence of Salinispora arenicola CNS-205.</title>
        <authorList>
            <consortium name="US DOE Joint Genome Institute"/>
            <person name="Copeland A."/>
            <person name="Lucas S."/>
            <person name="Lapidus A."/>
            <person name="Barry K."/>
            <person name="Glavina del Rio T."/>
            <person name="Dalin E."/>
            <person name="Tice H."/>
            <person name="Pitluck S."/>
            <person name="Foster B."/>
            <person name="Schmutz J."/>
            <person name="Larimer F."/>
            <person name="Land M."/>
            <person name="Hauser L."/>
            <person name="Kyrpides N."/>
            <person name="Ivanova N."/>
            <person name="Jensen P.R."/>
            <person name="Moore B.S."/>
            <person name="Penn K."/>
            <person name="Jenkins C."/>
            <person name="Udwary D."/>
            <person name="Xiang L."/>
            <person name="Gontang E."/>
            <person name="Richardson P."/>
        </authorList>
    </citation>
    <scope>NUCLEOTIDE SEQUENCE [LARGE SCALE GENOMIC DNA]</scope>
    <source>
        <strain evidence="3">CNS-205</strain>
    </source>
</reference>
<feature type="coiled-coil region" evidence="1">
    <location>
        <begin position="53"/>
        <end position="90"/>
    </location>
</feature>
<feature type="region of interest" description="Disordered" evidence="2">
    <location>
        <begin position="240"/>
        <end position="294"/>
    </location>
</feature>
<proteinExistence type="predicted"/>
<dbReference type="HOGENOM" id="CLU_946250_0_0_11"/>
<dbReference type="PATRIC" id="fig|391037.6.peg.3756"/>
<protein>
    <submittedName>
        <fullName evidence="3">Uncharacterized protein</fullName>
    </submittedName>
</protein>
<dbReference type="EMBL" id="CP000850">
    <property type="protein sequence ID" value="ABV99570.1"/>
    <property type="molecule type" value="Genomic_DNA"/>
</dbReference>
<dbReference type="KEGG" id="saq:Sare_3777"/>
<organism evidence="3">
    <name type="scientific">Salinispora arenicola (strain CNS-205)</name>
    <dbReference type="NCBI Taxonomy" id="391037"/>
    <lineage>
        <taxon>Bacteria</taxon>
        <taxon>Bacillati</taxon>
        <taxon>Actinomycetota</taxon>
        <taxon>Actinomycetes</taxon>
        <taxon>Micromonosporales</taxon>
        <taxon>Micromonosporaceae</taxon>
        <taxon>Salinispora</taxon>
    </lineage>
</organism>